<dbReference type="Pfam" id="PF00587">
    <property type="entry name" value="tRNA-synt_2b"/>
    <property type="match status" value="1"/>
</dbReference>
<sequence>MVTTTATTTTTATAVARTAAAEAGAEAAGVGVRENGLGVLDGSQLRLLRAIDGVFLRLAQDWQAPEFRFPFLMRCRDLDTFDYYDNFPHLGLAAVRLDPGRLGAVLGEEARPVERMPAAVMEPAAFALPSAACYSVYVDLAGSVLPGEGVLRTTVGTCFRNEEHYRGLQRLLGFSMREIVCVGPEQTAKAHLVRAKQAVEALCCELGLDLRIEAATDPFFDKNSGKAKMQRLFPVKEEFVVEGLAIGSVNYHRNFFGERCDIRVGQQTAHTSCLAFGLERWVHTLTERFGGTDAAVRAVESLS</sequence>
<dbReference type="EMBL" id="BMTD01000021">
    <property type="protein sequence ID" value="GGV19565.1"/>
    <property type="molecule type" value="Genomic_DNA"/>
</dbReference>
<dbReference type="AlphaFoldDB" id="A0A918IHQ3"/>
<protein>
    <recommendedName>
        <fullName evidence="1">Aminoacyl-tRNA synthetase class II (G/ P/ S/T) domain-containing protein</fullName>
    </recommendedName>
</protein>
<evidence type="ECO:0000259" key="1">
    <source>
        <dbReference type="Pfam" id="PF00587"/>
    </source>
</evidence>
<dbReference type="GO" id="GO:0004812">
    <property type="term" value="F:aminoacyl-tRNA ligase activity"/>
    <property type="evidence" value="ECO:0007669"/>
    <property type="project" value="InterPro"/>
</dbReference>
<dbReference type="SUPFAM" id="SSF55681">
    <property type="entry name" value="Class II aaRS and biotin synthetases"/>
    <property type="match status" value="1"/>
</dbReference>
<evidence type="ECO:0000313" key="3">
    <source>
        <dbReference type="Proteomes" id="UP000618795"/>
    </source>
</evidence>
<reference evidence="2" key="1">
    <citation type="journal article" date="2014" name="Int. J. Syst. Evol. Microbiol.">
        <title>Complete genome sequence of Corynebacterium casei LMG S-19264T (=DSM 44701T), isolated from a smear-ripened cheese.</title>
        <authorList>
            <consortium name="US DOE Joint Genome Institute (JGI-PGF)"/>
            <person name="Walter F."/>
            <person name="Albersmeier A."/>
            <person name="Kalinowski J."/>
            <person name="Ruckert C."/>
        </authorList>
    </citation>
    <scope>NUCLEOTIDE SEQUENCE</scope>
    <source>
        <strain evidence="2">JCM 4369</strain>
    </source>
</reference>
<feature type="domain" description="Aminoacyl-tRNA synthetase class II (G/ P/ S/T)" evidence="1">
    <location>
        <begin position="154"/>
        <end position="288"/>
    </location>
</feature>
<accession>A0A918IHQ3</accession>
<dbReference type="InterPro" id="IPR002314">
    <property type="entry name" value="aa-tRNA-synt_IIb"/>
</dbReference>
<comment type="caution">
    <text evidence="2">The sequence shown here is derived from an EMBL/GenBank/DDBJ whole genome shotgun (WGS) entry which is preliminary data.</text>
</comment>
<evidence type="ECO:0000313" key="2">
    <source>
        <dbReference type="EMBL" id="GGV19565.1"/>
    </source>
</evidence>
<reference evidence="2" key="2">
    <citation type="submission" date="2020-09" db="EMBL/GenBank/DDBJ databases">
        <authorList>
            <person name="Sun Q."/>
            <person name="Ohkuma M."/>
        </authorList>
    </citation>
    <scope>NUCLEOTIDE SEQUENCE</scope>
    <source>
        <strain evidence="2">JCM 4369</strain>
    </source>
</reference>
<dbReference type="Gene3D" id="3.30.930.10">
    <property type="entry name" value="Bira Bifunctional Protein, Domain 2"/>
    <property type="match status" value="1"/>
</dbReference>
<organism evidence="2 3">
    <name type="scientific">Streptomyces filipinensis</name>
    <dbReference type="NCBI Taxonomy" id="66887"/>
    <lineage>
        <taxon>Bacteria</taxon>
        <taxon>Bacillati</taxon>
        <taxon>Actinomycetota</taxon>
        <taxon>Actinomycetes</taxon>
        <taxon>Kitasatosporales</taxon>
        <taxon>Streptomycetaceae</taxon>
        <taxon>Streptomyces</taxon>
    </lineage>
</organism>
<dbReference type="Proteomes" id="UP000618795">
    <property type="component" value="Unassembled WGS sequence"/>
</dbReference>
<gene>
    <name evidence="2" type="ORF">GCM10010260_69280</name>
</gene>
<proteinExistence type="predicted"/>
<dbReference type="InterPro" id="IPR045864">
    <property type="entry name" value="aa-tRNA-synth_II/BPL/LPL"/>
</dbReference>
<keyword evidence="3" id="KW-1185">Reference proteome</keyword>
<dbReference type="GO" id="GO:0006418">
    <property type="term" value="P:tRNA aminoacylation for protein translation"/>
    <property type="evidence" value="ECO:0007669"/>
    <property type="project" value="InterPro"/>
</dbReference>
<dbReference type="GO" id="GO:0005524">
    <property type="term" value="F:ATP binding"/>
    <property type="evidence" value="ECO:0007669"/>
    <property type="project" value="InterPro"/>
</dbReference>
<name>A0A918IHQ3_9ACTN</name>
<dbReference type="RefSeq" id="WP_191877436.1">
    <property type="nucleotide sequence ID" value="NZ_BMTD01000021.1"/>
</dbReference>